<sequence>MWIGCLACYNAGRLVGDWYEADAADLVSGGDLHGRPTDHDELWVMDHENFLGAIVGECSPHHAAKIAKTLREILPYEHGPFAAWFSEYGDSGDDLAEDLERFRDEFRGQHDSEADFARVCAEEVLIGEEQQLLARWPFNGIDWDRAAVELFSGAYCSIDAPGGGVYVFDIG</sequence>
<accession>A0ABV2YTB4</accession>
<name>A0ABV2YTB4_9ACTN</name>
<dbReference type="InterPro" id="IPR041895">
    <property type="entry name" value="ArdA_dom1"/>
</dbReference>
<comment type="caution">
    <text evidence="1">The sequence shown here is derived from an EMBL/GenBank/DDBJ whole genome shotgun (WGS) entry which is preliminary data.</text>
</comment>
<organism evidence="1 2">
    <name type="scientific">Streptomyces catenulae</name>
    <dbReference type="NCBI Taxonomy" id="66875"/>
    <lineage>
        <taxon>Bacteria</taxon>
        <taxon>Bacillati</taxon>
        <taxon>Actinomycetota</taxon>
        <taxon>Actinomycetes</taxon>
        <taxon>Kitasatosporales</taxon>
        <taxon>Streptomycetaceae</taxon>
        <taxon>Streptomyces</taxon>
    </lineage>
</organism>
<dbReference type="Pfam" id="PF07275">
    <property type="entry name" value="ArdA"/>
    <property type="match status" value="1"/>
</dbReference>
<dbReference type="RefSeq" id="WP_157848075.1">
    <property type="nucleotide sequence ID" value="NZ_JBEZVI010000002.1"/>
</dbReference>
<dbReference type="Gene3D" id="3.10.20.480">
    <property type="entry name" value="Antirestriction protein ArdA, domain 1"/>
    <property type="match status" value="1"/>
</dbReference>
<keyword evidence="2" id="KW-1185">Reference proteome</keyword>
<reference evidence="1 2" key="1">
    <citation type="submission" date="2024-06" db="EMBL/GenBank/DDBJ databases">
        <title>The Natural Products Discovery Center: Release of the First 8490 Sequenced Strains for Exploring Actinobacteria Biosynthetic Diversity.</title>
        <authorList>
            <person name="Kalkreuter E."/>
            <person name="Kautsar S.A."/>
            <person name="Yang D."/>
            <person name="Bader C.D."/>
            <person name="Teijaro C.N."/>
            <person name="Fluegel L."/>
            <person name="Davis C.M."/>
            <person name="Simpson J.R."/>
            <person name="Lauterbach L."/>
            <person name="Steele A.D."/>
            <person name="Gui C."/>
            <person name="Meng S."/>
            <person name="Li G."/>
            <person name="Viehrig K."/>
            <person name="Ye F."/>
            <person name="Su P."/>
            <person name="Kiefer A.F."/>
            <person name="Nichols A."/>
            <person name="Cepeda A.J."/>
            <person name="Yan W."/>
            <person name="Fan B."/>
            <person name="Jiang Y."/>
            <person name="Adhikari A."/>
            <person name="Zheng C.-J."/>
            <person name="Schuster L."/>
            <person name="Cowan T.M."/>
            <person name="Smanski M.J."/>
            <person name="Chevrette M.G."/>
            <person name="De Carvalho L.P.S."/>
            <person name="Shen B."/>
        </authorList>
    </citation>
    <scope>NUCLEOTIDE SEQUENCE [LARGE SCALE GENOMIC DNA]</scope>
    <source>
        <strain evidence="1 2">NPDC033039</strain>
    </source>
</reference>
<evidence type="ECO:0000313" key="2">
    <source>
        <dbReference type="Proteomes" id="UP001550853"/>
    </source>
</evidence>
<protein>
    <submittedName>
        <fullName evidence="1">Antirestriction protein ArdA</fullName>
    </submittedName>
</protein>
<gene>
    <name evidence="1" type="ORF">AB0E61_02670</name>
</gene>
<proteinExistence type="predicted"/>
<dbReference type="InterPro" id="IPR009899">
    <property type="entry name" value="ArdA"/>
</dbReference>
<evidence type="ECO:0000313" key="1">
    <source>
        <dbReference type="EMBL" id="MEU3708987.1"/>
    </source>
</evidence>
<dbReference type="Proteomes" id="UP001550853">
    <property type="component" value="Unassembled WGS sequence"/>
</dbReference>
<dbReference type="EMBL" id="JBEZVI010000002">
    <property type="protein sequence ID" value="MEU3708987.1"/>
    <property type="molecule type" value="Genomic_DNA"/>
</dbReference>